<dbReference type="InterPro" id="IPR032675">
    <property type="entry name" value="LRR_dom_sf"/>
</dbReference>
<dbReference type="GO" id="GO:0016567">
    <property type="term" value="P:protein ubiquitination"/>
    <property type="evidence" value="ECO:0007669"/>
    <property type="project" value="InterPro"/>
</dbReference>
<evidence type="ECO:0000256" key="3">
    <source>
        <dbReference type="ARBA" id="ARBA00022614"/>
    </source>
</evidence>
<evidence type="ECO:0000256" key="2">
    <source>
        <dbReference type="ARBA" id="ARBA00012483"/>
    </source>
</evidence>
<reference evidence="9 10" key="1">
    <citation type="submission" date="2018-06" db="EMBL/GenBank/DDBJ databases">
        <authorList>
            <consortium name="Pathogen Informatics"/>
            <person name="Doyle S."/>
        </authorList>
    </citation>
    <scope>NUCLEOTIDE SEQUENCE [LARGE SCALE GENOMIC DNA]</scope>
    <source>
        <strain evidence="9 10">NCTC10392</strain>
    </source>
</reference>
<keyword evidence="3" id="KW-0433">Leucine-rich repeat</keyword>
<keyword evidence="5" id="KW-0843">Virulence</keyword>
<evidence type="ECO:0000256" key="1">
    <source>
        <dbReference type="ARBA" id="ARBA00000900"/>
    </source>
</evidence>
<evidence type="ECO:0000313" key="10">
    <source>
        <dbReference type="Proteomes" id="UP000255125"/>
    </source>
</evidence>
<dbReference type="SUPFAM" id="SSF52047">
    <property type="entry name" value="RNI-like"/>
    <property type="match status" value="1"/>
</dbReference>
<organism evidence="9 10">
    <name type="scientific">Pseudomonas fluorescens</name>
    <dbReference type="NCBI Taxonomy" id="294"/>
    <lineage>
        <taxon>Bacteria</taxon>
        <taxon>Pseudomonadati</taxon>
        <taxon>Pseudomonadota</taxon>
        <taxon>Gammaproteobacteria</taxon>
        <taxon>Pseudomonadales</taxon>
        <taxon>Pseudomonadaceae</taxon>
        <taxon>Pseudomonas</taxon>
    </lineage>
</organism>
<evidence type="ECO:0000259" key="8">
    <source>
        <dbReference type="PROSITE" id="PS52053"/>
    </source>
</evidence>
<dbReference type="PANTHER" id="PTHR48051">
    <property type="match status" value="1"/>
</dbReference>
<dbReference type="EMBL" id="UGUS01000002">
    <property type="protein sequence ID" value="SUD28021.1"/>
    <property type="molecule type" value="Genomic_DNA"/>
</dbReference>
<feature type="compositionally biased region" description="Basic residues" evidence="7">
    <location>
        <begin position="400"/>
        <end position="409"/>
    </location>
</feature>
<dbReference type="PANTHER" id="PTHR48051:SF46">
    <property type="entry name" value="LEUCINE RICH REPEAT-CONTAINING DOMAIN PROTEIN"/>
    <property type="match status" value="1"/>
</dbReference>
<comment type="catalytic activity">
    <reaction evidence="1">
        <text>S-ubiquitinyl-[E2 ubiquitin-conjugating enzyme]-L-cysteine + [acceptor protein]-L-lysine = [E2 ubiquitin-conjugating enzyme]-L-cysteine + N(6)-ubiquitinyl-[acceptor protein]-L-lysine.</text>
        <dbReference type="EC" id="2.3.2.27"/>
    </reaction>
</comment>
<feature type="active site" description="Glycyl thioester intermediate" evidence="6">
    <location>
        <position position="821"/>
    </location>
</feature>
<name>A0A379I6W4_PSEFL</name>
<gene>
    <name evidence="9" type="primary">slrP</name>
    <name evidence="9" type="ORF">NCTC10392_00633</name>
</gene>
<dbReference type="GO" id="GO:0016874">
    <property type="term" value="F:ligase activity"/>
    <property type="evidence" value="ECO:0007669"/>
    <property type="project" value="UniProtKB-KW"/>
</dbReference>
<dbReference type="Gene3D" id="3.80.10.10">
    <property type="entry name" value="Ribonuclease Inhibitor"/>
    <property type="match status" value="1"/>
</dbReference>
<keyword evidence="4" id="KW-0677">Repeat</keyword>
<evidence type="ECO:0000256" key="7">
    <source>
        <dbReference type="SAM" id="MobiDB-lite"/>
    </source>
</evidence>
<dbReference type="EC" id="2.3.2.27" evidence="2"/>
<feature type="region of interest" description="Disordered" evidence="7">
    <location>
        <begin position="400"/>
        <end position="422"/>
    </location>
</feature>
<protein>
    <recommendedName>
        <fullName evidence="2">RING-type E3 ubiquitin transferase</fullName>
        <ecNumber evidence="2">2.3.2.27</ecNumber>
    </recommendedName>
</protein>
<dbReference type="Pfam" id="PF00560">
    <property type="entry name" value="LRR_1"/>
    <property type="match status" value="1"/>
</dbReference>
<dbReference type="InterPro" id="IPR029487">
    <property type="entry name" value="NEL_dom"/>
</dbReference>
<dbReference type="PROSITE" id="PS52053">
    <property type="entry name" value="NEL"/>
    <property type="match status" value="1"/>
</dbReference>
<dbReference type="AlphaFoldDB" id="A0A379I6W4"/>
<evidence type="ECO:0000256" key="5">
    <source>
        <dbReference type="ARBA" id="ARBA00023026"/>
    </source>
</evidence>
<dbReference type="Pfam" id="PF14496">
    <property type="entry name" value="NEL"/>
    <property type="match status" value="1"/>
</dbReference>
<dbReference type="InterPro" id="IPR050216">
    <property type="entry name" value="LRR_domain-containing"/>
</dbReference>
<keyword evidence="6" id="KW-0964">Secreted</keyword>
<keyword evidence="6" id="KW-0808">Transferase</keyword>
<dbReference type="GO" id="GO:0005737">
    <property type="term" value="C:cytoplasm"/>
    <property type="evidence" value="ECO:0007669"/>
    <property type="project" value="TreeGrafter"/>
</dbReference>
<keyword evidence="6" id="KW-0832">Ubl conjugation</keyword>
<accession>A0A379I6W4</accession>
<dbReference type="InterPro" id="IPR001611">
    <property type="entry name" value="Leu-rich_rpt"/>
</dbReference>
<evidence type="ECO:0000313" key="9">
    <source>
        <dbReference type="EMBL" id="SUD28021.1"/>
    </source>
</evidence>
<dbReference type="Gene3D" id="1.20.58.360">
    <property type="entry name" value="Shigella T3SS effector IpaH defines"/>
    <property type="match status" value="1"/>
</dbReference>
<keyword evidence="6" id="KW-1035">Host cytoplasm</keyword>
<sequence>MHEADQPGQWTGAVLMRRIGASMEGFSESELEQIRQVSDVDEGRLRRMHAHHEPVPAVLLDTARQFRAYRDATGFAEQIRAGRLSADRAGYAATMAIELPHWPATKCIEVYEVGEPGVRYGNPQASADDVIRISRMELMQGELPRRIVESLTHEQSMALLGERVASDTPSRVAELTNRLAQYAGTQLTRLFKSLYSSRRPPESPELRILLRDFKRLSASMAQELLDMASPQELETTVTKERIPLRLGEEARKLQAQRRLLQAYEGLYLDALDNPDTEALVLHSLENLPGWRDDIRIEVREASLHGTLRAAFGPEGASSCKVLVRMSDGRYQPFDERGNELHGINGLYGALQHALPDAHRKALGLPHVGQGEQLRGLIIQRALPRDALRTVLRMQPRKKPFFRSPRRASGGKRGYPLSGRGSGSQALSIRRRLRTLYPSMTDEQMEEYLQGRPPHDDRWLRLLEHEFGDLQDTMQMWMLQEGRARSVLRARYTIMKAILDAWQKSGEWDLDAGGHYRGMKIHLHANRLSERLALGAELETLPALPANFDHVSNMQIADCGVSDQGARFLSAFRGLRLLDMNGNRLTVLPPALANMPLMEGLDLADNQVVLTAETAQHLKQMSRMVSLSLEGNPIGMSLNVSRMPYLHWLHLAGCGLQEWPAGLFARPRPRSFFLDLSGNSLTRIADVAPGSDRAQILARTVVTRGLLTPSVLERLKLYIESIGLDAERTFPPRGTLESAHWMAGLTQQQWLEKSKLWDALEEVEGSEPFFNELRKLSESSDAGTTAYKADLTAKVWRMIEAMHDDSVLRETLFQMALAPTTCVDAGAQLFNAMGAEVLVHQANAIPSAALKKIELLDLAKGRSRLEELGRIAHARVAELLKQGRNFPQSDAEGDPIQQVDAQGNRVRSIDEVEIYLAYATRLAERLDLPWQSRSMMFREPDVTDRMLEQAYLRVRALEEGDQLRNLIVEQPFWAEYVQTLNSNDFKVLENKGDALTSLLAAQQEWAADGNLSAQQKQVLRETIDACARTLGKSAQNVTPGTVMSDEEYFSEMESLGDQRKNLLCSLTDQIMGRVPAREGLQT</sequence>
<comment type="PTM">
    <text evidence="6">Ubiquitinated in the presence of host E1 ubiquitin-activating enzyme, E2 ubiquitin-conjugating enzyme and ubiquitin.</text>
</comment>
<comment type="similarity">
    <text evidence="6">Belongs to the LRR-containing bacterial E3 ligase family.</text>
</comment>
<dbReference type="GO" id="GO:0061630">
    <property type="term" value="F:ubiquitin protein ligase activity"/>
    <property type="evidence" value="ECO:0007669"/>
    <property type="project" value="UniProtKB-EC"/>
</dbReference>
<dbReference type="Proteomes" id="UP000255125">
    <property type="component" value="Unassembled WGS sequence"/>
</dbReference>
<dbReference type="GO" id="GO:0005576">
    <property type="term" value="C:extracellular region"/>
    <property type="evidence" value="ECO:0007669"/>
    <property type="project" value="UniProtKB-UniRule"/>
</dbReference>
<feature type="domain" description="NEL" evidence="8">
    <location>
        <begin position="732"/>
        <end position="1081"/>
    </location>
</feature>
<evidence type="ECO:0000256" key="4">
    <source>
        <dbReference type="ARBA" id="ARBA00022737"/>
    </source>
</evidence>
<keyword evidence="9" id="KW-0436">Ligase</keyword>
<evidence type="ECO:0000256" key="6">
    <source>
        <dbReference type="PROSITE-ProRule" id="PRU01398"/>
    </source>
</evidence>
<proteinExistence type="inferred from homology"/>
<keyword evidence="6" id="KW-0833">Ubl conjugation pathway</keyword>